<protein>
    <submittedName>
        <fullName evidence="2">Uncharacterized protein</fullName>
    </submittedName>
</protein>
<evidence type="ECO:0000313" key="3">
    <source>
        <dbReference type="Proteomes" id="UP000265663"/>
    </source>
</evidence>
<sequence>MGFKKNILFASAFALCAFAAPVPDCNEPPKADVPGSLTAANLIAISPATASCTKAAQPDECADATQAATALNKAFSTYKVTSKGEKAAIVAYELFESANFQYKQNHFPAPGKPGQGTRMMAMPNFVEKYATSVAGEAAVAKAKEVGGDAGLVAVLALANADDEKSFGSAAWFVTTECTADIRAGLAAGTQDGWHKFLTDCVGTTLDPGRDVPWNAAIATIQ</sequence>
<gene>
    <name evidence="2" type="ORF">GMOD_00002281</name>
</gene>
<evidence type="ECO:0000256" key="1">
    <source>
        <dbReference type="SAM" id="SignalP"/>
    </source>
</evidence>
<dbReference type="OrthoDB" id="2349272at2759"/>
<organism evidence="2 3">
    <name type="scientific">Pyrenophora seminiperda CCB06</name>
    <dbReference type="NCBI Taxonomy" id="1302712"/>
    <lineage>
        <taxon>Eukaryota</taxon>
        <taxon>Fungi</taxon>
        <taxon>Dikarya</taxon>
        <taxon>Ascomycota</taxon>
        <taxon>Pezizomycotina</taxon>
        <taxon>Dothideomycetes</taxon>
        <taxon>Pleosporomycetidae</taxon>
        <taxon>Pleosporales</taxon>
        <taxon>Pleosporineae</taxon>
        <taxon>Pleosporaceae</taxon>
        <taxon>Pyrenophora</taxon>
    </lineage>
</organism>
<keyword evidence="1" id="KW-0732">Signal</keyword>
<accession>A0A3M7LXD1</accession>
<evidence type="ECO:0000313" key="2">
    <source>
        <dbReference type="EMBL" id="RMZ66903.1"/>
    </source>
</evidence>
<keyword evidence="3" id="KW-1185">Reference proteome</keyword>
<dbReference type="EMBL" id="KE747809">
    <property type="protein sequence ID" value="RMZ66903.1"/>
    <property type="molecule type" value="Genomic_DNA"/>
</dbReference>
<dbReference type="Proteomes" id="UP000265663">
    <property type="component" value="Unassembled WGS sequence"/>
</dbReference>
<reference evidence="2 3" key="1">
    <citation type="journal article" date="2014" name="PLoS ONE">
        <title>De novo Genome Assembly of the Fungal Plant Pathogen Pyrenophora semeniperda.</title>
        <authorList>
            <person name="Soliai M.M."/>
            <person name="Meyer S.E."/>
            <person name="Udall J.A."/>
            <person name="Elzinga D.E."/>
            <person name="Hermansen R.A."/>
            <person name="Bodily P.M."/>
            <person name="Hart A.A."/>
            <person name="Coleman C.E."/>
        </authorList>
    </citation>
    <scope>NUCLEOTIDE SEQUENCE [LARGE SCALE GENOMIC DNA]</scope>
    <source>
        <strain evidence="2 3">CCB06</strain>
        <tissue evidence="2">Mycelium</tissue>
    </source>
</reference>
<dbReference type="AlphaFoldDB" id="A0A3M7LXD1"/>
<feature type="signal peptide" evidence="1">
    <location>
        <begin position="1"/>
        <end position="19"/>
    </location>
</feature>
<name>A0A3M7LXD1_9PLEO</name>
<proteinExistence type="predicted"/>
<feature type="chain" id="PRO_5017999726" evidence="1">
    <location>
        <begin position="20"/>
        <end position="221"/>
    </location>
</feature>